<dbReference type="GO" id="GO:0006629">
    <property type="term" value="P:lipid metabolic process"/>
    <property type="evidence" value="ECO:0007669"/>
    <property type="project" value="UniProtKB-KW"/>
</dbReference>
<evidence type="ECO:0000256" key="5">
    <source>
        <dbReference type="ARBA" id="ARBA00022741"/>
    </source>
</evidence>
<proteinExistence type="predicted"/>
<organism evidence="12 13">
    <name type="scientific">Bipolaricaulis sibiricus</name>
    <dbReference type="NCBI Taxonomy" id="2501609"/>
    <lineage>
        <taxon>Bacteria</taxon>
        <taxon>Candidatus Bipolaricaulota</taxon>
        <taxon>Candidatus Bipolaricaulia</taxon>
        <taxon>Candidatus Bipolaricaulales</taxon>
        <taxon>Candidatus Bipolaricaulaceae</taxon>
        <taxon>Candidatus Bipolaricaulis</taxon>
    </lineage>
</organism>
<dbReference type="SUPFAM" id="SSF52210">
    <property type="entry name" value="Succinyl-CoA synthetase domains"/>
    <property type="match status" value="1"/>
</dbReference>
<protein>
    <submittedName>
        <fullName evidence="12">ATP citrate synthase, alpha chain</fullName>
    </submittedName>
</protein>
<keyword evidence="4" id="KW-0808">Transferase</keyword>
<dbReference type="GO" id="GO:0004775">
    <property type="term" value="F:succinate-CoA ligase (ADP-forming) activity"/>
    <property type="evidence" value="ECO:0007669"/>
    <property type="project" value="TreeGrafter"/>
</dbReference>
<dbReference type="InterPro" id="IPR032263">
    <property type="entry name" value="Citrate-bd"/>
</dbReference>
<dbReference type="EMBL" id="CP034928">
    <property type="protein sequence ID" value="QAA76943.1"/>
    <property type="molecule type" value="Genomic_DNA"/>
</dbReference>
<dbReference type="InterPro" id="IPR056749">
    <property type="entry name" value="Citrate_synth_N"/>
</dbReference>
<evidence type="ECO:0000256" key="7">
    <source>
        <dbReference type="ARBA" id="ARBA00023098"/>
    </source>
</evidence>
<keyword evidence="2" id="KW-0963">Cytoplasm</keyword>
<evidence type="ECO:0000256" key="4">
    <source>
        <dbReference type="ARBA" id="ARBA00022679"/>
    </source>
</evidence>
<evidence type="ECO:0000256" key="1">
    <source>
        <dbReference type="ARBA" id="ARBA00004496"/>
    </source>
</evidence>
<evidence type="ECO:0000256" key="9">
    <source>
        <dbReference type="ARBA" id="ARBA00047593"/>
    </source>
</evidence>
<dbReference type="PANTHER" id="PTHR11815">
    <property type="entry name" value="SUCCINYL-COA SYNTHETASE BETA CHAIN"/>
    <property type="match status" value="1"/>
</dbReference>
<gene>
    <name evidence="12" type="ORF">BIP78_1177</name>
</gene>
<dbReference type="GO" id="GO:0042709">
    <property type="term" value="C:succinate-CoA ligase complex"/>
    <property type="evidence" value="ECO:0007669"/>
    <property type="project" value="TreeGrafter"/>
</dbReference>
<dbReference type="Pfam" id="PF16114">
    <property type="entry name" value="Citrate_bind"/>
    <property type="match status" value="1"/>
</dbReference>
<keyword evidence="7" id="KW-0443">Lipid metabolism</keyword>
<dbReference type="GO" id="GO:0006099">
    <property type="term" value="P:tricarboxylic acid cycle"/>
    <property type="evidence" value="ECO:0007669"/>
    <property type="project" value="TreeGrafter"/>
</dbReference>
<evidence type="ECO:0000256" key="3">
    <source>
        <dbReference type="ARBA" id="ARBA00022516"/>
    </source>
</evidence>
<feature type="domain" description="ATP-citrate synthase ATP-grasp" evidence="11">
    <location>
        <begin position="1"/>
        <end position="176"/>
    </location>
</feature>
<sequence length="369" mass="40701">MKPDQLFGKRGKNKLLLLDADLQAAVAWIGERMGKEVTIEGAGGKTTGVLTHFLIEPFAPHDAEYYLAFTSSRDADTIHFSPQGGVDIESVWNTVVSIEVPVLTDPAKVEVLAKLPNVPHKETVAAFVQALYGIYVDYHFTYLEFNPIAFSHGRLLPLDTVAKLDDTAAFQCADKWGPIEFPRPFGRPMTPEEAYVESLDAKTGASLKLTLLNPDGRVWLLVAGGGASVIYADTVVDLGLGRGLANYGEYSGDPSTELTYEYTKTLLDLMTRKPDPHGRPKYLLIGGGIANFTDVAKTFTGIIQALEEHKDKLRKNHVKIYVRRGGPNYKEGLENMRRLGERIGVPLEVYGPETHMTRIVSLALEEAQR</sequence>
<dbReference type="GO" id="GO:0003878">
    <property type="term" value="F:ATP citrate synthase activity"/>
    <property type="evidence" value="ECO:0007669"/>
    <property type="project" value="UniProtKB-EC"/>
</dbReference>
<evidence type="ECO:0000259" key="11">
    <source>
        <dbReference type="Pfam" id="PF24948"/>
    </source>
</evidence>
<dbReference type="Gene3D" id="3.30.470.110">
    <property type="match status" value="1"/>
</dbReference>
<dbReference type="SUPFAM" id="SSF56059">
    <property type="entry name" value="Glutathione synthetase ATP-binding domain-like"/>
    <property type="match status" value="1"/>
</dbReference>
<evidence type="ECO:0000259" key="10">
    <source>
        <dbReference type="Pfam" id="PF16114"/>
    </source>
</evidence>
<dbReference type="GO" id="GO:0006104">
    <property type="term" value="P:succinyl-CoA metabolic process"/>
    <property type="evidence" value="ECO:0007669"/>
    <property type="project" value="TreeGrafter"/>
</dbReference>
<keyword evidence="3" id="KW-0444">Lipid biosynthesis</keyword>
<keyword evidence="5" id="KW-0547">Nucleotide-binding</keyword>
<dbReference type="Pfam" id="PF24948">
    <property type="entry name" value="Citrate_synth_N"/>
    <property type="match status" value="1"/>
</dbReference>
<dbReference type="PANTHER" id="PTHR11815:SF10">
    <property type="entry name" value="SUCCINATE--COA LIGASE [GDP-FORMING] SUBUNIT BETA, MITOCHONDRIAL"/>
    <property type="match status" value="1"/>
</dbReference>
<accession>A0A410FV86</accession>
<reference evidence="13" key="1">
    <citation type="submission" date="2018-12" db="EMBL/GenBank/DDBJ databases">
        <title>Complete genome sequence of an uncultured bacterium of the candidate phylum Bipolaricaulota.</title>
        <authorList>
            <person name="Kadnikov V.V."/>
            <person name="Mardanov A.V."/>
            <person name="Beletsky A.V."/>
            <person name="Frank Y.A."/>
            <person name="Karnachuk O.V."/>
            <person name="Ravin N.V."/>
        </authorList>
    </citation>
    <scope>NUCLEOTIDE SEQUENCE [LARGE SCALE GENOMIC DNA]</scope>
</reference>
<feature type="domain" description="ATP-citrate synthase citrate-binding" evidence="10">
    <location>
        <begin position="187"/>
        <end position="365"/>
    </location>
</feature>
<keyword evidence="8" id="KW-0012">Acyltransferase</keyword>
<comment type="subcellular location">
    <subcellularLocation>
        <location evidence="1">Cytoplasm</location>
    </subcellularLocation>
</comment>
<keyword evidence="6" id="KW-0067">ATP-binding</keyword>
<evidence type="ECO:0000313" key="13">
    <source>
        <dbReference type="Proteomes" id="UP000287233"/>
    </source>
</evidence>
<dbReference type="Proteomes" id="UP000287233">
    <property type="component" value="Chromosome"/>
</dbReference>
<dbReference type="KEGG" id="bih:BIP78_1177"/>
<name>A0A410FV86_BIPS1</name>
<dbReference type="FunFam" id="3.40.50.261:FF:000008">
    <property type="entry name" value="ATP-citrate synthase alpha chain protein"/>
    <property type="match status" value="1"/>
</dbReference>
<comment type="catalytic activity">
    <reaction evidence="9">
        <text>oxaloacetate + acetyl-CoA + ADP + phosphate = citrate + ATP + CoA</text>
        <dbReference type="Rhea" id="RHEA:21160"/>
        <dbReference type="ChEBI" id="CHEBI:16452"/>
        <dbReference type="ChEBI" id="CHEBI:16947"/>
        <dbReference type="ChEBI" id="CHEBI:30616"/>
        <dbReference type="ChEBI" id="CHEBI:43474"/>
        <dbReference type="ChEBI" id="CHEBI:57287"/>
        <dbReference type="ChEBI" id="CHEBI:57288"/>
        <dbReference type="ChEBI" id="CHEBI:456216"/>
        <dbReference type="EC" id="2.3.3.8"/>
    </reaction>
</comment>
<dbReference type="AlphaFoldDB" id="A0A410FV86"/>
<evidence type="ECO:0000256" key="8">
    <source>
        <dbReference type="ARBA" id="ARBA00023315"/>
    </source>
</evidence>
<evidence type="ECO:0000256" key="2">
    <source>
        <dbReference type="ARBA" id="ARBA00022490"/>
    </source>
</evidence>
<dbReference type="InterPro" id="IPR016102">
    <property type="entry name" value="Succinyl-CoA_synth-like"/>
</dbReference>
<dbReference type="Gene3D" id="3.40.50.261">
    <property type="entry name" value="Succinyl-CoA synthetase domains"/>
    <property type="match status" value="1"/>
</dbReference>
<evidence type="ECO:0000313" key="12">
    <source>
        <dbReference type="EMBL" id="QAA76943.1"/>
    </source>
</evidence>
<dbReference type="GO" id="GO:0005524">
    <property type="term" value="F:ATP binding"/>
    <property type="evidence" value="ECO:0007669"/>
    <property type="project" value="UniProtKB-KW"/>
</dbReference>
<evidence type="ECO:0000256" key="6">
    <source>
        <dbReference type="ARBA" id="ARBA00022840"/>
    </source>
</evidence>